<dbReference type="EMBL" id="JAAKDE010000008">
    <property type="protein sequence ID" value="MBA2132839.1"/>
    <property type="molecule type" value="Genomic_DNA"/>
</dbReference>
<sequence>MRRQTKNNLPLGCFLFFVCLTLIGVLWAIPAQGATDNITKRLSNLESRWGHLQLGGEFSLLADYKQRFFEEYRTPDLKNYLNLYLDAQIDRNFYFYLMLSYYDNYGYINHLYLSEAAVRYRSPQLLVDLGKFYFTLDPLGLIADHSTSPLQGFAVQTGNTDLYLGGFYSRLFLNPASIDEEKIGVTSDDQLGLRIAVPKPGYMLGMTLVTTPEGDLSETAIGLDFITNVADGALQTEVAWYKPGTDSFQSYKHDGAYGGLVTWSKNIAATTYTLNAWYFEKGFAPISSVLNDSFLEKGEIYANNSYGIGGGLQHKMANNWDATVKAGVLLSPDQTFSGPQLTFSGRLRKAFSIATNLEFGFDSGFEADVNKIDLHRYNRLFVGFNTIF</sequence>
<dbReference type="AlphaFoldDB" id="A0A8J6I1U0"/>
<reference evidence="1" key="1">
    <citation type="submission" date="2020-06" db="EMBL/GenBank/DDBJ databases">
        <title>Novel chitinolytic bacterium.</title>
        <authorList>
            <person name="Ungkulpasvich U."/>
            <person name="Kosugi A."/>
            <person name="Uke A."/>
        </authorList>
    </citation>
    <scope>NUCLEOTIDE SEQUENCE</scope>
    <source>
        <strain evidence="1">UUS1-1</strain>
    </source>
</reference>
<evidence type="ECO:0000313" key="2">
    <source>
        <dbReference type="Proteomes" id="UP000657177"/>
    </source>
</evidence>
<keyword evidence="2" id="KW-1185">Reference proteome</keyword>
<protein>
    <submittedName>
        <fullName evidence="1">Uncharacterized protein</fullName>
    </submittedName>
</protein>
<evidence type="ECO:0000313" key="1">
    <source>
        <dbReference type="EMBL" id="MBA2132839.1"/>
    </source>
</evidence>
<accession>A0A8J6I1U0</accession>
<organism evidence="1 2">
    <name type="scientific">Capillibacterium thermochitinicola</name>
    <dbReference type="NCBI Taxonomy" id="2699427"/>
    <lineage>
        <taxon>Bacteria</taxon>
        <taxon>Bacillati</taxon>
        <taxon>Bacillota</taxon>
        <taxon>Capillibacterium</taxon>
    </lineage>
</organism>
<proteinExistence type="predicted"/>
<name>A0A8J6I1U0_9FIRM</name>
<comment type="caution">
    <text evidence="1">The sequence shown here is derived from an EMBL/GenBank/DDBJ whole genome shotgun (WGS) entry which is preliminary data.</text>
</comment>
<dbReference type="Proteomes" id="UP000657177">
    <property type="component" value="Unassembled WGS sequence"/>
</dbReference>
<gene>
    <name evidence="1" type="ORF">G5B42_04675</name>
</gene>